<name>A0ACC2TVS4_9FUNG</name>
<dbReference type="Proteomes" id="UP001165960">
    <property type="component" value="Unassembled WGS sequence"/>
</dbReference>
<organism evidence="1 2">
    <name type="scientific">Entomophthora muscae</name>
    <dbReference type="NCBI Taxonomy" id="34485"/>
    <lineage>
        <taxon>Eukaryota</taxon>
        <taxon>Fungi</taxon>
        <taxon>Fungi incertae sedis</taxon>
        <taxon>Zoopagomycota</taxon>
        <taxon>Entomophthoromycotina</taxon>
        <taxon>Entomophthoromycetes</taxon>
        <taxon>Entomophthorales</taxon>
        <taxon>Entomophthoraceae</taxon>
        <taxon>Entomophthora</taxon>
    </lineage>
</organism>
<sequence length="128" mass="14427">MWTKDLTIPHSITGRQPAGPTARLPAFFWDRVKNKFDHGETSETYLGGAFMIKLCHLRDPLGLANRSTNLSNTPLITQATTNGVLYEFFQEQGLPNDNKYHVSKKEIKIPRSSPSNDESSILYATKVF</sequence>
<evidence type="ECO:0000313" key="1">
    <source>
        <dbReference type="EMBL" id="KAJ9078461.1"/>
    </source>
</evidence>
<evidence type="ECO:0000313" key="2">
    <source>
        <dbReference type="Proteomes" id="UP001165960"/>
    </source>
</evidence>
<reference evidence="1" key="1">
    <citation type="submission" date="2022-04" db="EMBL/GenBank/DDBJ databases">
        <title>Genome of the entomopathogenic fungus Entomophthora muscae.</title>
        <authorList>
            <person name="Elya C."/>
            <person name="Lovett B.R."/>
            <person name="Lee E."/>
            <person name="Macias A.M."/>
            <person name="Hajek A.E."/>
            <person name="De Bivort B.L."/>
            <person name="Kasson M.T."/>
            <person name="De Fine Licht H.H."/>
            <person name="Stajich J.E."/>
        </authorList>
    </citation>
    <scope>NUCLEOTIDE SEQUENCE</scope>
    <source>
        <strain evidence="1">Berkeley</strain>
    </source>
</reference>
<protein>
    <submittedName>
        <fullName evidence="1">Uncharacterized protein</fullName>
    </submittedName>
</protein>
<accession>A0ACC2TVS4</accession>
<dbReference type="EMBL" id="QTSX02002147">
    <property type="protein sequence ID" value="KAJ9078461.1"/>
    <property type="molecule type" value="Genomic_DNA"/>
</dbReference>
<proteinExistence type="predicted"/>
<keyword evidence="2" id="KW-1185">Reference proteome</keyword>
<gene>
    <name evidence="1" type="ORF">DSO57_1006242</name>
</gene>
<comment type="caution">
    <text evidence="1">The sequence shown here is derived from an EMBL/GenBank/DDBJ whole genome shotgun (WGS) entry which is preliminary data.</text>
</comment>